<evidence type="ECO:0000256" key="4">
    <source>
        <dbReference type="ARBA" id="ARBA00022605"/>
    </source>
</evidence>
<dbReference type="PANTHER" id="PTHR21039">
    <property type="entry name" value="HISTIDINOL PHOSPHATASE-RELATED"/>
    <property type="match status" value="1"/>
</dbReference>
<dbReference type="Proteomes" id="UP000280586">
    <property type="component" value="Chromosome"/>
</dbReference>
<organism evidence="10 12">
    <name type="scientific">Clostridium septicum</name>
    <dbReference type="NCBI Taxonomy" id="1504"/>
    <lineage>
        <taxon>Bacteria</taxon>
        <taxon>Bacillati</taxon>
        <taxon>Bacillota</taxon>
        <taxon>Clostridia</taxon>
        <taxon>Eubacteriales</taxon>
        <taxon>Clostridiaceae</taxon>
        <taxon>Clostridium</taxon>
    </lineage>
</organism>
<sequence length="258" mass="30117">MIFDSHMHSKFSTDSNMRIEDAIKISKNKNIGLIITEHMDLDYYNPNEFRCDVPAFFEEYNKFRCNTLGLGIELGLSESTLKSNENIAKNFEFDFILGSIHNINGSDIYSEYCKLSKNNYPKKDYFQKYLDSMLSCVKLYNNFDSLSHIDYLCRYSYYDDNEIDIEIYKDTIAEIVQTLLEKGKVMELNSSRLNNGKAQESLLKIYRLYNDLGGKYLTIGSDAHTANDIGRNFKIALDMCEFLKLKGVYFKKRKIELF</sequence>
<dbReference type="EMBL" id="CP099799">
    <property type="protein sequence ID" value="USS01644.1"/>
    <property type="molecule type" value="Genomic_DNA"/>
</dbReference>
<evidence type="ECO:0000259" key="9">
    <source>
        <dbReference type="Pfam" id="PF02811"/>
    </source>
</evidence>
<dbReference type="GO" id="GO:0000105">
    <property type="term" value="P:L-histidine biosynthetic process"/>
    <property type="evidence" value="ECO:0007669"/>
    <property type="project" value="UniProtKB-UniRule"/>
</dbReference>
<dbReference type="NCBIfam" id="NF004086">
    <property type="entry name" value="PRK05588.1"/>
    <property type="match status" value="1"/>
</dbReference>
<dbReference type="Pfam" id="PF02811">
    <property type="entry name" value="PHP"/>
    <property type="match status" value="1"/>
</dbReference>
<comment type="similarity">
    <text evidence="2 8">Belongs to the PHP hydrolase family. HisK subfamily.</text>
</comment>
<evidence type="ECO:0000256" key="1">
    <source>
        <dbReference type="ARBA" id="ARBA00004970"/>
    </source>
</evidence>
<proteinExistence type="inferred from homology"/>
<dbReference type="SUPFAM" id="SSF89550">
    <property type="entry name" value="PHP domain-like"/>
    <property type="match status" value="1"/>
</dbReference>
<keyword evidence="4 8" id="KW-0028">Amino-acid biosynthesis</keyword>
<dbReference type="Gene3D" id="3.20.20.140">
    <property type="entry name" value="Metal-dependent hydrolases"/>
    <property type="match status" value="1"/>
</dbReference>
<dbReference type="InterPro" id="IPR016195">
    <property type="entry name" value="Pol/histidinol_Pase-like"/>
</dbReference>
<evidence type="ECO:0000256" key="5">
    <source>
        <dbReference type="ARBA" id="ARBA00022801"/>
    </source>
</evidence>
<reference evidence="11" key="2">
    <citation type="submission" date="2022-06" db="EMBL/GenBank/DDBJ databases">
        <authorList>
            <person name="Holder M.E."/>
            <person name="Ajami N.J."/>
            <person name="Petrosino J.F."/>
        </authorList>
    </citation>
    <scope>NUCLEOTIDE SEQUENCE</scope>
    <source>
        <strain evidence="11">RMA 8861</strain>
    </source>
</reference>
<gene>
    <name evidence="10" type="ORF">CP523_11825</name>
    <name evidence="11" type="ORF">NH397_04200</name>
</gene>
<dbReference type="InterPro" id="IPR010140">
    <property type="entry name" value="Histidinol_P_phosphatase_HisJ"/>
</dbReference>
<feature type="domain" description="PHP" evidence="9">
    <location>
        <begin position="4"/>
        <end position="191"/>
    </location>
</feature>
<keyword evidence="6 8" id="KW-0368">Histidine biosynthesis</keyword>
<name>A0A9N7JNF6_CLOSE</name>
<evidence type="ECO:0000256" key="3">
    <source>
        <dbReference type="ARBA" id="ARBA00013085"/>
    </source>
</evidence>
<dbReference type="EMBL" id="CP023671">
    <property type="protein sequence ID" value="AYE35046.1"/>
    <property type="molecule type" value="Genomic_DNA"/>
</dbReference>
<dbReference type="KEGG" id="csep:CP523_11825"/>
<reference evidence="10 12" key="1">
    <citation type="submission" date="2017-09" db="EMBL/GenBank/DDBJ databases">
        <authorList>
            <person name="Thomas P."/>
            <person name="Seyboldt C."/>
        </authorList>
    </citation>
    <scope>NUCLEOTIDE SEQUENCE [LARGE SCALE GENOMIC DNA]</scope>
    <source>
        <strain evidence="10 12">DSM 7534</strain>
    </source>
</reference>
<dbReference type="Proteomes" id="UP001055437">
    <property type="component" value="Chromosome"/>
</dbReference>
<dbReference type="InterPro" id="IPR004013">
    <property type="entry name" value="PHP_dom"/>
</dbReference>
<dbReference type="AlphaFoldDB" id="A0A9N7JNF6"/>
<evidence type="ECO:0000313" key="13">
    <source>
        <dbReference type="Proteomes" id="UP001055437"/>
    </source>
</evidence>
<evidence type="ECO:0000313" key="12">
    <source>
        <dbReference type="Proteomes" id="UP000280586"/>
    </source>
</evidence>
<comment type="pathway">
    <text evidence="1 8">Amino-acid biosynthesis; L-histidine biosynthesis; L-histidine from 5-phospho-alpha-D-ribose 1-diphosphate: step 8/9.</text>
</comment>
<dbReference type="GO" id="GO:0004401">
    <property type="term" value="F:histidinol-phosphatase activity"/>
    <property type="evidence" value="ECO:0007669"/>
    <property type="project" value="UniProtKB-UniRule"/>
</dbReference>
<evidence type="ECO:0000256" key="6">
    <source>
        <dbReference type="ARBA" id="ARBA00023102"/>
    </source>
</evidence>
<dbReference type="NCBIfam" id="TIGR01856">
    <property type="entry name" value="hisJ_fam"/>
    <property type="match status" value="1"/>
</dbReference>
<dbReference type="GO" id="GO:0005737">
    <property type="term" value="C:cytoplasm"/>
    <property type="evidence" value="ECO:0007669"/>
    <property type="project" value="TreeGrafter"/>
</dbReference>
<dbReference type="PANTHER" id="PTHR21039:SF0">
    <property type="entry name" value="HISTIDINOL-PHOSPHATASE"/>
    <property type="match status" value="1"/>
</dbReference>
<comment type="catalytic activity">
    <reaction evidence="7 8">
        <text>L-histidinol phosphate + H2O = L-histidinol + phosphate</text>
        <dbReference type="Rhea" id="RHEA:14465"/>
        <dbReference type="ChEBI" id="CHEBI:15377"/>
        <dbReference type="ChEBI" id="CHEBI:43474"/>
        <dbReference type="ChEBI" id="CHEBI:57699"/>
        <dbReference type="ChEBI" id="CHEBI:57980"/>
        <dbReference type="EC" id="3.1.3.15"/>
    </reaction>
</comment>
<evidence type="ECO:0000256" key="8">
    <source>
        <dbReference type="RuleBase" id="RU366003"/>
    </source>
</evidence>
<protein>
    <recommendedName>
        <fullName evidence="3 8">Histidinol-phosphatase</fullName>
        <shortName evidence="8">HolPase</shortName>
        <ecNumber evidence="3 8">3.1.3.15</ecNumber>
    </recommendedName>
</protein>
<dbReference type="RefSeq" id="WP_120140891.1">
    <property type="nucleotide sequence ID" value="NZ_CP023671.1"/>
</dbReference>
<evidence type="ECO:0000256" key="2">
    <source>
        <dbReference type="ARBA" id="ARBA00009152"/>
    </source>
</evidence>
<dbReference type="EC" id="3.1.3.15" evidence="3 8"/>
<keyword evidence="5 8" id="KW-0378">Hydrolase</keyword>
<accession>A0A9N7JNF6</accession>
<evidence type="ECO:0000313" key="10">
    <source>
        <dbReference type="EMBL" id="AYE35046.1"/>
    </source>
</evidence>
<keyword evidence="13" id="KW-1185">Reference proteome</keyword>
<dbReference type="GeneID" id="303561373"/>
<evidence type="ECO:0000313" key="11">
    <source>
        <dbReference type="EMBL" id="USS01644.1"/>
    </source>
</evidence>
<evidence type="ECO:0000256" key="7">
    <source>
        <dbReference type="ARBA" id="ARBA00049158"/>
    </source>
</evidence>